<keyword evidence="2" id="KW-1185">Reference proteome</keyword>
<reference evidence="2" key="1">
    <citation type="journal article" date="2007" name="Science">
        <title>Evolutionary and biomedical insights from the rhesus macaque genome.</title>
        <authorList>
            <person name="Gibbs R.A."/>
            <person name="Rogers J."/>
            <person name="Katze M.G."/>
            <person name="Bumgarner R."/>
            <person name="Weinstock G.M."/>
            <person name="Mardis E.R."/>
            <person name="Remington K.A."/>
            <person name="Strausberg R.L."/>
            <person name="Venter J.C."/>
            <person name="Wilson R.K."/>
            <person name="Batzer M.A."/>
            <person name="Bustamante C.D."/>
            <person name="Eichler E.E."/>
            <person name="Hahn M.W."/>
            <person name="Hardison R.C."/>
            <person name="Makova K.D."/>
            <person name="Miller W."/>
            <person name="Milosavljevic A."/>
            <person name="Palermo R.E."/>
            <person name="Siepel A."/>
            <person name="Sikela J.M."/>
            <person name="Attaway T."/>
            <person name="Bell S."/>
            <person name="Bernard K.E."/>
            <person name="Buhay C.J."/>
            <person name="Chandrabose M.N."/>
            <person name="Dao M."/>
            <person name="Davis C."/>
            <person name="Delehaunty K.D."/>
            <person name="Ding Y."/>
            <person name="Dinh H.H."/>
            <person name="Dugan-Rocha S."/>
            <person name="Fulton L.A."/>
            <person name="Gabisi R.A."/>
            <person name="Garner T.T."/>
            <person name="Godfrey J."/>
            <person name="Hawes A.C."/>
            <person name="Hernandez J."/>
            <person name="Hines S."/>
            <person name="Holder M."/>
            <person name="Hume J."/>
            <person name="Jhangiani S.N."/>
            <person name="Joshi V."/>
            <person name="Khan Z.M."/>
            <person name="Kirkness E.F."/>
            <person name="Cree A."/>
            <person name="Fowler R.G."/>
            <person name="Lee S."/>
            <person name="Lewis L.R."/>
            <person name="Li Z."/>
            <person name="Liu Y.-S."/>
            <person name="Moore S.M."/>
            <person name="Muzny D."/>
            <person name="Nazareth L.V."/>
            <person name="Ngo D.N."/>
            <person name="Okwuonu G.O."/>
            <person name="Pai G."/>
            <person name="Parker D."/>
            <person name="Paul H.A."/>
            <person name="Pfannkoch C."/>
            <person name="Pohl C.S."/>
            <person name="Rogers Y.-H.C."/>
            <person name="Ruiz S.J."/>
            <person name="Sabo A."/>
            <person name="Santibanez J."/>
            <person name="Schneider B.W."/>
            <person name="Smith S.M."/>
            <person name="Sodergren E."/>
            <person name="Svatek A.F."/>
            <person name="Utterback T.R."/>
            <person name="Vattathil S."/>
            <person name="Warren W."/>
            <person name="White C.S."/>
            <person name="Chinwalla A.T."/>
            <person name="Feng Y."/>
            <person name="Halpern A.L."/>
            <person name="Hillier L.W."/>
            <person name="Huang X."/>
            <person name="Minx P."/>
            <person name="Nelson J.O."/>
            <person name="Pepin K.H."/>
            <person name="Qin X."/>
            <person name="Sutton G.G."/>
            <person name="Venter E."/>
            <person name="Walenz B.P."/>
            <person name="Wallis J.W."/>
            <person name="Worley K.C."/>
            <person name="Yang S.-P."/>
            <person name="Jones S.M."/>
            <person name="Marra M.A."/>
            <person name="Rocchi M."/>
            <person name="Schein J.E."/>
            <person name="Baertsch R."/>
            <person name="Clarke L."/>
            <person name="Csuros M."/>
            <person name="Glasscock J."/>
            <person name="Harris R.A."/>
            <person name="Havlak P."/>
            <person name="Jackson A.R."/>
            <person name="Jiang H."/>
            <person name="Liu Y."/>
            <person name="Messina D.N."/>
            <person name="Shen Y."/>
            <person name="Song H.X.-Z."/>
            <person name="Wylie T."/>
            <person name="Zhang L."/>
            <person name="Birney E."/>
            <person name="Han K."/>
            <person name="Konkel M.K."/>
            <person name="Lee J."/>
            <person name="Smit A.F.A."/>
            <person name="Ullmer B."/>
            <person name="Wang H."/>
            <person name="Xing J."/>
            <person name="Burhans R."/>
            <person name="Cheng Z."/>
            <person name="Karro J.E."/>
            <person name="Ma J."/>
            <person name="Raney B."/>
            <person name="She X."/>
            <person name="Cox M.J."/>
            <person name="Demuth J.P."/>
            <person name="Dumas L.J."/>
            <person name="Han S.-G."/>
            <person name="Hopkins J."/>
            <person name="Karimpour-Fard A."/>
            <person name="Kim Y.H."/>
            <person name="Pollack J.R."/>
            <person name="Vinar T."/>
            <person name="Addo-Quaye C."/>
            <person name="Degenhardt J."/>
            <person name="Denby A."/>
            <person name="Hubisz M.J."/>
            <person name="Indap A."/>
            <person name="Kosiol C."/>
            <person name="Lahn B.T."/>
            <person name="Lawson H.A."/>
            <person name="Marklein A."/>
            <person name="Nielsen R."/>
            <person name="Vallender E.J."/>
            <person name="Clark A.G."/>
            <person name="Ferguson B."/>
            <person name="Hernandez R.D."/>
            <person name="Hirani K."/>
            <person name="Kehrer-Sawatzki H."/>
            <person name="Kolb J."/>
            <person name="Patil S."/>
            <person name="Pu L.-L."/>
            <person name="Ren Y."/>
            <person name="Smith D.G."/>
            <person name="Wheeler D.A."/>
            <person name="Schenck I."/>
            <person name="Ball E.V."/>
            <person name="Chen R."/>
            <person name="Cooper D.N."/>
            <person name="Giardine B."/>
            <person name="Hsu F."/>
            <person name="Kent W.J."/>
            <person name="Lesk A."/>
            <person name="Nelson D.L."/>
            <person name="O'brien W.E."/>
            <person name="Pruefer K."/>
            <person name="Stenson P.D."/>
            <person name="Wallace J.C."/>
            <person name="Ke H."/>
            <person name="Liu X.-M."/>
            <person name="Wang P."/>
            <person name="Xiang A.P."/>
            <person name="Yang F."/>
            <person name="Barber G.P."/>
            <person name="Haussler D."/>
            <person name="Karolchik D."/>
            <person name="Kern A.D."/>
            <person name="Kuhn R.M."/>
            <person name="Smith K.E."/>
            <person name="Zwieg A.S."/>
        </authorList>
    </citation>
    <scope>NUCLEOTIDE SEQUENCE [LARGE SCALE GENOMIC DNA]</scope>
    <source>
        <strain evidence="2">17573</strain>
    </source>
</reference>
<reference evidence="1" key="2">
    <citation type="submission" date="2019-01" db="EMBL/GenBank/DDBJ databases">
        <authorList>
            <person name="Graves T."/>
            <person name="Eichler E.E."/>
            <person name="Wilson R.K."/>
        </authorList>
    </citation>
    <scope>NUCLEOTIDE SEQUENCE [LARGE SCALE GENOMIC DNA]</scope>
    <source>
        <strain evidence="1">17573</strain>
    </source>
</reference>
<dbReference type="GeneTree" id="ENSGT00980000203429"/>
<evidence type="ECO:0000313" key="2">
    <source>
        <dbReference type="Proteomes" id="UP000006718"/>
    </source>
</evidence>
<dbReference type="AlphaFoldDB" id="A0A5F8ANM6"/>
<dbReference type="Proteomes" id="UP000006718">
    <property type="component" value="Chromosome X"/>
</dbReference>
<evidence type="ECO:0000313" key="1">
    <source>
        <dbReference type="Ensembl" id="ENSMMUP00000078668.1"/>
    </source>
</evidence>
<organism evidence="1 2">
    <name type="scientific">Macaca mulatta</name>
    <name type="common">Rhesus macaque</name>
    <dbReference type="NCBI Taxonomy" id="9544"/>
    <lineage>
        <taxon>Eukaryota</taxon>
        <taxon>Metazoa</taxon>
        <taxon>Chordata</taxon>
        <taxon>Craniata</taxon>
        <taxon>Vertebrata</taxon>
        <taxon>Euteleostomi</taxon>
        <taxon>Mammalia</taxon>
        <taxon>Eutheria</taxon>
        <taxon>Euarchontoglires</taxon>
        <taxon>Primates</taxon>
        <taxon>Haplorrhini</taxon>
        <taxon>Catarrhini</taxon>
        <taxon>Cercopithecidae</taxon>
        <taxon>Cercopithecinae</taxon>
        <taxon>Macaca</taxon>
    </lineage>
</organism>
<dbReference type="VEuPathDB" id="HostDB:ENSMMUG00000062267"/>
<name>A0A5F8ANM6_MACMU</name>
<dbReference type="Ensembl" id="ENSMMUT00000079252.1">
    <property type="protein sequence ID" value="ENSMMUP00000078668.1"/>
    <property type="gene ID" value="ENSMMUG00000062267.1"/>
</dbReference>
<sequence length="81" mass="9227">MESPKKRNQQLKVGILHLFRRQKKIRIELRSKVLGRERKHVCGEGKGLCVVPYLGAGVKVKIIPKEEHCKMPETGEGQPQV</sequence>
<dbReference type="OMA" id="LRPKCVT"/>
<reference evidence="1" key="3">
    <citation type="submission" date="2025-08" db="UniProtKB">
        <authorList>
            <consortium name="Ensembl"/>
        </authorList>
    </citation>
    <scope>IDENTIFICATION</scope>
    <source>
        <strain evidence="1">17573</strain>
    </source>
</reference>
<proteinExistence type="predicted"/>
<dbReference type="InParanoid" id="A0A5F8ANM6"/>
<reference evidence="1" key="4">
    <citation type="submission" date="2025-09" db="UniProtKB">
        <authorList>
            <consortium name="Ensembl"/>
        </authorList>
    </citation>
    <scope>IDENTIFICATION</scope>
    <source>
        <strain evidence="1">17573</strain>
    </source>
</reference>
<protein>
    <submittedName>
        <fullName evidence="1">Uncharacterized protein</fullName>
    </submittedName>
</protein>
<gene>
    <name evidence="1" type="primary">LOC106996165</name>
</gene>
<dbReference type="Bgee" id="ENSMMUG00000062267">
    <property type="expression patterns" value="Expressed in testis and 2 other cell types or tissues"/>
</dbReference>
<accession>A0A5F8ANM6</accession>